<comment type="caution">
    <text evidence="3">The sequence shown here is derived from an EMBL/GenBank/DDBJ whole genome shotgun (WGS) entry which is preliminary data.</text>
</comment>
<dbReference type="Pfam" id="PF07993">
    <property type="entry name" value="NAD_binding_4"/>
    <property type="match status" value="1"/>
</dbReference>
<evidence type="ECO:0000313" key="3">
    <source>
        <dbReference type="EMBL" id="KAL0118736.1"/>
    </source>
</evidence>
<name>A0AAW2FVA6_9HYME</name>
<organism evidence="3 4">
    <name type="scientific">Cardiocondyla obscurior</name>
    <dbReference type="NCBI Taxonomy" id="286306"/>
    <lineage>
        <taxon>Eukaryota</taxon>
        <taxon>Metazoa</taxon>
        <taxon>Ecdysozoa</taxon>
        <taxon>Arthropoda</taxon>
        <taxon>Hexapoda</taxon>
        <taxon>Insecta</taxon>
        <taxon>Pterygota</taxon>
        <taxon>Neoptera</taxon>
        <taxon>Endopterygota</taxon>
        <taxon>Hymenoptera</taxon>
        <taxon>Apocrita</taxon>
        <taxon>Aculeata</taxon>
        <taxon>Formicoidea</taxon>
        <taxon>Formicidae</taxon>
        <taxon>Myrmicinae</taxon>
        <taxon>Cardiocondyla</taxon>
    </lineage>
</organism>
<keyword evidence="4" id="KW-1185">Reference proteome</keyword>
<evidence type="ECO:0000259" key="2">
    <source>
        <dbReference type="Pfam" id="PF07993"/>
    </source>
</evidence>
<keyword evidence="1" id="KW-0443">Lipid metabolism</keyword>
<dbReference type="PANTHER" id="PTHR11011">
    <property type="entry name" value="MALE STERILITY PROTEIN 2-RELATED"/>
    <property type="match status" value="1"/>
</dbReference>
<keyword evidence="1" id="KW-0444">Lipid biosynthesis</keyword>
<dbReference type="GO" id="GO:0080019">
    <property type="term" value="F:alcohol-forming very long-chain fatty acyl-CoA reductase activity"/>
    <property type="evidence" value="ECO:0007669"/>
    <property type="project" value="InterPro"/>
</dbReference>
<dbReference type="GO" id="GO:0102965">
    <property type="term" value="F:alcohol-forming long-chain fatty acyl-CoA reductase activity"/>
    <property type="evidence" value="ECO:0007669"/>
    <property type="project" value="UniProtKB-EC"/>
</dbReference>
<dbReference type="AlphaFoldDB" id="A0AAW2FVA6"/>
<dbReference type="EC" id="1.2.1.84" evidence="1"/>
<protein>
    <recommendedName>
        <fullName evidence="1">Fatty acyl-CoA reductase</fullName>
        <ecNumber evidence="1">1.2.1.84</ecNumber>
    </recommendedName>
</protein>
<feature type="domain" description="Thioester reductase (TE)" evidence="2">
    <location>
        <begin position="2"/>
        <end position="159"/>
    </location>
</feature>
<dbReference type="EMBL" id="JADYXP020000008">
    <property type="protein sequence ID" value="KAL0118736.1"/>
    <property type="molecule type" value="Genomic_DNA"/>
</dbReference>
<comment type="function">
    <text evidence="1">Catalyzes the reduction of fatty acyl-CoA to fatty alcohols.</text>
</comment>
<dbReference type="SUPFAM" id="SSF51735">
    <property type="entry name" value="NAD(P)-binding Rossmann-fold domains"/>
    <property type="match status" value="1"/>
</dbReference>
<dbReference type="InterPro" id="IPR026055">
    <property type="entry name" value="FAR"/>
</dbReference>
<dbReference type="PANTHER" id="PTHR11011:SF60">
    <property type="entry name" value="FATTY ACYL-COA REDUCTASE-RELATED"/>
    <property type="match status" value="1"/>
</dbReference>
<evidence type="ECO:0000313" key="4">
    <source>
        <dbReference type="Proteomes" id="UP001430953"/>
    </source>
</evidence>
<keyword evidence="1" id="KW-0560">Oxidoreductase</keyword>
<dbReference type="GO" id="GO:0005777">
    <property type="term" value="C:peroxisome"/>
    <property type="evidence" value="ECO:0007669"/>
    <property type="project" value="TreeGrafter"/>
</dbReference>
<keyword evidence="1" id="KW-0521">NADP</keyword>
<gene>
    <name evidence="3" type="ORF">PUN28_009421</name>
</gene>
<dbReference type="InterPro" id="IPR013120">
    <property type="entry name" value="FAR_NAD-bd"/>
</dbReference>
<dbReference type="GO" id="GO:0035336">
    <property type="term" value="P:long-chain fatty-acyl-CoA metabolic process"/>
    <property type="evidence" value="ECO:0007669"/>
    <property type="project" value="TreeGrafter"/>
</dbReference>
<evidence type="ECO:0000256" key="1">
    <source>
        <dbReference type="RuleBase" id="RU363097"/>
    </source>
</evidence>
<comment type="catalytic activity">
    <reaction evidence="1">
        <text>a long-chain fatty acyl-CoA + 2 NADPH + 2 H(+) = a long-chain primary fatty alcohol + 2 NADP(+) + CoA</text>
        <dbReference type="Rhea" id="RHEA:52716"/>
        <dbReference type="ChEBI" id="CHEBI:15378"/>
        <dbReference type="ChEBI" id="CHEBI:57287"/>
        <dbReference type="ChEBI" id="CHEBI:57783"/>
        <dbReference type="ChEBI" id="CHEBI:58349"/>
        <dbReference type="ChEBI" id="CHEBI:77396"/>
        <dbReference type="ChEBI" id="CHEBI:83139"/>
        <dbReference type="EC" id="1.2.1.84"/>
    </reaction>
</comment>
<accession>A0AAW2FVA6</accession>
<dbReference type="InterPro" id="IPR036291">
    <property type="entry name" value="NAD(P)-bd_dom_sf"/>
</dbReference>
<dbReference type="Gene3D" id="3.40.50.720">
    <property type="entry name" value="NAD(P)-binding Rossmann-like Domain"/>
    <property type="match status" value="1"/>
</dbReference>
<sequence>MANVNVRATKQILLLAREMSDLKAFVYLSTAFAHSPIRSVEEKHYPPPMETDELLSLLTVLNDKKLDSITPSLIDGWPNTFTFTKAIAEDTVLRYGGSMPVCIVRPSIVTSTWNEPIMGWADSVYGPIGLLVSSSLGLLRTIHCHTDKNLDFVPADYVTSCLIAAAWRTSSR</sequence>
<proteinExistence type="inferred from homology"/>
<dbReference type="Proteomes" id="UP001430953">
    <property type="component" value="Unassembled WGS sequence"/>
</dbReference>
<comment type="similarity">
    <text evidence="1">Belongs to the fatty acyl-CoA reductase family.</text>
</comment>
<reference evidence="3 4" key="1">
    <citation type="submission" date="2023-03" db="EMBL/GenBank/DDBJ databases">
        <title>High recombination rates correlate with genetic variation in Cardiocondyla obscurior ants.</title>
        <authorList>
            <person name="Errbii M."/>
        </authorList>
    </citation>
    <scope>NUCLEOTIDE SEQUENCE [LARGE SCALE GENOMIC DNA]</scope>
    <source>
        <strain evidence="3">Alpha-2009</strain>
        <tissue evidence="3">Whole body</tissue>
    </source>
</reference>